<evidence type="ECO:0008006" key="3">
    <source>
        <dbReference type="Google" id="ProtNLM"/>
    </source>
</evidence>
<reference evidence="2" key="1">
    <citation type="journal article" date="2019" name="Int. J. Syst. Evol. Microbiol.">
        <title>The Global Catalogue of Microorganisms (GCM) 10K type strain sequencing project: providing services to taxonomists for standard genome sequencing and annotation.</title>
        <authorList>
            <consortium name="The Broad Institute Genomics Platform"/>
            <consortium name="The Broad Institute Genome Sequencing Center for Infectious Disease"/>
            <person name="Wu L."/>
            <person name="Ma J."/>
        </authorList>
    </citation>
    <scope>NUCLEOTIDE SEQUENCE [LARGE SCALE GENOMIC DNA]</scope>
    <source>
        <strain evidence="2">KCTC 42903</strain>
    </source>
</reference>
<proteinExistence type="predicted"/>
<evidence type="ECO:0000313" key="1">
    <source>
        <dbReference type="EMBL" id="MFD2534934.1"/>
    </source>
</evidence>
<sequence>MKVCNLSFGKIVVLNKNLAEVIVNEGVHFNEAMVDEYHNFLLSNLSKPFALLVNKKHSYSYAFEAQKQISSLSGIQAIAVVVFTSASLMATKTLMNVNRTETSNIKIFQDRDKALLWLIEEINS</sequence>
<accession>A0ABW5JTM7</accession>
<organism evidence="1 2">
    <name type="scientific">Gelatiniphilus marinus</name>
    <dbReference type="NCBI Taxonomy" id="1759464"/>
    <lineage>
        <taxon>Bacteria</taxon>
        <taxon>Pseudomonadati</taxon>
        <taxon>Bacteroidota</taxon>
        <taxon>Flavobacteriia</taxon>
        <taxon>Flavobacteriales</taxon>
        <taxon>Flavobacteriaceae</taxon>
        <taxon>Gelatiniphilus</taxon>
    </lineage>
</organism>
<dbReference type="EMBL" id="JBHULK010000002">
    <property type="protein sequence ID" value="MFD2534934.1"/>
    <property type="molecule type" value="Genomic_DNA"/>
</dbReference>
<dbReference type="RefSeq" id="WP_388016445.1">
    <property type="nucleotide sequence ID" value="NZ_JBHUDT010000002.1"/>
</dbReference>
<comment type="caution">
    <text evidence="1">The sequence shown here is derived from an EMBL/GenBank/DDBJ whole genome shotgun (WGS) entry which is preliminary data.</text>
</comment>
<dbReference type="Proteomes" id="UP001597441">
    <property type="component" value="Unassembled WGS sequence"/>
</dbReference>
<name>A0ABW5JTM7_9FLAO</name>
<evidence type="ECO:0000313" key="2">
    <source>
        <dbReference type="Proteomes" id="UP001597441"/>
    </source>
</evidence>
<gene>
    <name evidence="1" type="ORF">ACFSQS_07450</name>
</gene>
<protein>
    <recommendedName>
        <fullName evidence="3">STAS/SEC14 domain-containing protein</fullName>
    </recommendedName>
</protein>
<keyword evidence="2" id="KW-1185">Reference proteome</keyword>